<name>A0ABQ7G033_DUNSA</name>
<dbReference type="EMBL" id="MU070390">
    <property type="protein sequence ID" value="KAF5827965.1"/>
    <property type="molecule type" value="Genomic_DNA"/>
</dbReference>
<evidence type="ECO:0000313" key="2">
    <source>
        <dbReference type="Proteomes" id="UP000815325"/>
    </source>
</evidence>
<gene>
    <name evidence="1" type="ORF">DUNSADRAFT_18453</name>
</gene>
<proteinExistence type="predicted"/>
<accession>A0ABQ7G033</accession>
<comment type="caution">
    <text evidence="1">The sequence shown here is derived from an EMBL/GenBank/DDBJ whole genome shotgun (WGS) entry which is preliminary data.</text>
</comment>
<keyword evidence="2" id="KW-1185">Reference proteome</keyword>
<reference evidence="1" key="1">
    <citation type="submission" date="2017-08" db="EMBL/GenBank/DDBJ databases">
        <authorList>
            <person name="Polle J.E."/>
            <person name="Barry K."/>
            <person name="Cushman J."/>
            <person name="Schmutz J."/>
            <person name="Tran D."/>
            <person name="Hathwaick L.T."/>
            <person name="Yim W.C."/>
            <person name="Jenkins J."/>
            <person name="Mckie-Krisberg Z.M."/>
            <person name="Prochnik S."/>
            <person name="Lindquist E."/>
            <person name="Dockter R.B."/>
            <person name="Adam C."/>
            <person name="Molina H."/>
            <person name="Bunkerborg J."/>
            <person name="Jin E."/>
            <person name="Buchheim M."/>
            <person name="Magnuson J."/>
        </authorList>
    </citation>
    <scope>NUCLEOTIDE SEQUENCE</scope>
    <source>
        <strain evidence="1">CCAP 19/18</strain>
    </source>
</reference>
<evidence type="ECO:0000313" key="1">
    <source>
        <dbReference type="EMBL" id="KAF5827965.1"/>
    </source>
</evidence>
<sequence length="258" mass="28421">MPFQAIKERWTDFVLQLAPKTDAEVSYMDEFSMVLKNRRAAGGLDRNMTIRTTNNPNDPFGLRLPEFGGDLMQHRFCSLDGTATGPPLSRAAVLEANFTFAPTWIISGSEQLVDRLADVSEWGINPIRIEGKWLPTALVIFVRNASFALSSGKAANGTLLRSDTLLHGPLSSFRPTLDFANEKGLIRMGLQADLFIKNLDLSGLKLEAIEDNGGADKDTTLHLVGIDRQDRQIEVAQVTLRVAKQDFIALLSAAHRGE</sequence>
<dbReference type="Proteomes" id="UP000815325">
    <property type="component" value="Unassembled WGS sequence"/>
</dbReference>
<organism evidence="1 2">
    <name type="scientific">Dunaliella salina</name>
    <name type="common">Green alga</name>
    <name type="synonym">Protococcus salinus</name>
    <dbReference type="NCBI Taxonomy" id="3046"/>
    <lineage>
        <taxon>Eukaryota</taxon>
        <taxon>Viridiplantae</taxon>
        <taxon>Chlorophyta</taxon>
        <taxon>core chlorophytes</taxon>
        <taxon>Chlorophyceae</taxon>
        <taxon>CS clade</taxon>
        <taxon>Chlamydomonadales</taxon>
        <taxon>Dunaliellaceae</taxon>
        <taxon>Dunaliella</taxon>
    </lineage>
</organism>
<protein>
    <submittedName>
        <fullName evidence="1">Uncharacterized protein</fullName>
    </submittedName>
</protein>